<dbReference type="KEGG" id="ccot:CCAX7_29970"/>
<keyword evidence="2" id="KW-0812">Transmembrane</keyword>
<keyword evidence="4" id="KW-1185">Reference proteome</keyword>
<dbReference type="AlphaFoldDB" id="A0A402CSW4"/>
<dbReference type="RefSeq" id="WP_119320476.1">
    <property type="nucleotide sequence ID" value="NZ_AP025739.1"/>
</dbReference>
<protein>
    <submittedName>
        <fullName evidence="3">Uncharacterized protein</fullName>
    </submittedName>
</protein>
<accession>A0A402CSW4</accession>
<evidence type="ECO:0000313" key="3">
    <source>
        <dbReference type="EMBL" id="BDI30946.1"/>
    </source>
</evidence>
<dbReference type="OrthoDB" id="9797409at2"/>
<dbReference type="Proteomes" id="UP000287394">
    <property type="component" value="Chromosome"/>
</dbReference>
<organism evidence="3 4">
    <name type="scientific">Capsulimonas corticalis</name>
    <dbReference type="NCBI Taxonomy" id="2219043"/>
    <lineage>
        <taxon>Bacteria</taxon>
        <taxon>Bacillati</taxon>
        <taxon>Armatimonadota</taxon>
        <taxon>Armatimonadia</taxon>
        <taxon>Capsulimonadales</taxon>
        <taxon>Capsulimonadaceae</taxon>
        <taxon>Capsulimonas</taxon>
    </lineage>
</organism>
<evidence type="ECO:0000256" key="1">
    <source>
        <dbReference type="SAM" id="MobiDB-lite"/>
    </source>
</evidence>
<evidence type="ECO:0000313" key="4">
    <source>
        <dbReference type="Proteomes" id="UP000287394"/>
    </source>
</evidence>
<evidence type="ECO:0000256" key="2">
    <source>
        <dbReference type="SAM" id="Phobius"/>
    </source>
</evidence>
<name>A0A402CSW4_9BACT</name>
<feature type="region of interest" description="Disordered" evidence="1">
    <location>
        <begin position="150"/>
        <end position="178"/>
    </location>
</feature>
<keyword evidence="2" id="KW-0472">Membrane</keyword>
<dbReference type="EMBL" id="AP025739">
    <property type="protein sequence ID" value="BDI30946.1"/>
    <property type="molecule type" value="Genomic_DNA"/>
</dbReference>
<keyword evidence="2" id="KW-1133">Transmembrane helix</keyword>
<reference evidence="3 4" key="1">
    <citation type="journal article" date="2019" name="Int. J. Syst. Evol. Microbiol.">
        <title>Capsulimonas corticalis gen. nov., sp. nov., an aerobic capsulated bacterium, of a novel bacterial order, Capsulimonadales ord. nov., of the class Armatimonadia of the phylum Armatimonadetes.</title>
        <authorList>
            <person name="Li J."/>
            <person name="Kudo C."/>
            <person name="Tonouchi A."/>
        </authorList>
    </citation>
    <scope>NUCLEOTIDE SEQUENCE [LARGE SCALE GENOMIC DNA]</scope>
    <source>
        <strain evidence="3 4">AX-7</strain>
    </source>
</reference>
<feature type="transmembrane region" description="Helical" evidence="2">
    <location>
        <begin position="20"/>
        <end position="49"/>
    </location>
</feature>
<proteinExistence type="predicted"/>
<gene>
    <name evidence="3" type="ORF">CCAX7_29970</name>
</gene>
<sequence>MAQVNRFSEALKEGANLVGLASASALSVALLSPLPILVGLAAEAAYLLFIPDTKWYGGRLAQREETARRRRSQQFRVETLPQLQEDTQARFTHLELVQGQIYAQAQTDQKWFGEMLRKLDFLLEKFLIFALKELHFRNYLLSIWEECQSDRSRPSNDIGRQRSSGGGRPNNFASSRFSGPPVEWVPRVVKDVQGSYDGDMENLTRLRDDESDLNTKAVLEKRIDVLKQRHEFVGKIGRILTNLNYQMELLEDTFGLINDQIRARSPEQVLSDIEGVVYQTESMTQLLDELAPFEQMTAGVG</sequence>